<evidence type="ECO:0000313" key="4">
    <source>
        <dbReference type="EMBL" id="KAK2657882.1"/>
    </source>
</evidence>
<dbReference type="GO" id="GO:0004860">
    <property type="term" value="F:protein kinase inhibitor activity"/>
    <property type="evidence" value="ECO:0007669"/>
    <property type="project" value="UniProtKB-KW"/>
</dbReference>
<dbReference type="PANTHER" id="PTHR33142">
    <property type="entry name" value="CYCLIN-DEPENDENT PROTEIN KINASE INHIBITOR SMR13"/>
    <property type="match status" value="1"/>
</dbReference>
<dbReference type="InterPro" id="IPR040389">
    <property type="entry name" value="SMR"/>
</dbReference>
<accession>A0AAE0CNQ3</accession>
<dbReference type="Proteomes" id="UP001280121">
    <property type="component" value="Unassembled WGS sequence"/>
</dbReference>
<gene>
    <name evidence="4" type="ORF">Ddye_010934</name>
</gene>
<reference evidence="4" key="1">
    <citation type="journal article" date="2023" name="Plant J.">
        <title>Genome sequences and population genomics provide insights into the demographic history, inbreeding, and mutation load of two 'living fossil' tree species of Dipteronia.</title>
        <authorList>
            <person name="Feng Y."/>
            <person name="Comes H.P."/>
            <person name="Chen J."/>
            <person name="Zhu S."/>
            <person name="Lu R."/>
            <person name="Zhang X."/>
            <person name="Li P."/>
            <person name="Qiu J."/>
            <person name="Olsen K.M."/>
            <person name="Qiu Y."/>
        </authorList>
    </citation>
    <scope>NUCLEOTIDE SEQUENCE</scope>
    <source>
        <strain evidence="4">KIB01</strain>
    </source>
</reference>
<protein>
    <submittedName>
        <fullName evidence="4">Uncharacterized protein</fullName>
    </submittedName>
</protein>
<dbReference type="PANTHER" id="PTHR33142:SF65">
    <property type="entry name" value="CYCLIN-DEPENDENT PROTEIN KINASE INHIBITOR SMR2-LIKE"/>
    <property type="match status" value="1"/>
</dbReference>
<dbReference type="AlphaFoldDB" id="A0AAE0CNQ3"/>
<evidence type="ECO:0000313" key="5">
    <source>
        <dbReference type="Proteomes" id="UP001280121"/>
    </source>
</evidence>
<evidence type="ECO:0000256" key="1">
    <source>
        <dbReference type="ARBA" id="ARBA00023013"/>
    </source>
</evidence>
<sequence>MKNSEVSVEFEILKRTQMPEFQGDHRRLITATTTTAAARDQSSPDMEEEDKLHVKRLIGLGEFNATTSDHDGDQEEDQGFRTPTSSDHKIPKIKQCPPAPKKPMAPPLSKKRKSSSVLSSSPSTNARRKCLRSDLSPQDIDSLFPRAILEDLHRKIKKARTVLVKEEEEDDNENQ</sequence>
<evidence type="ECO:0000256" key="3">
    <source>
        <dbReference type="SAM" id="MobiDB-lite"/>
    </source>
</evidence>
<keyword evidence="1" id="KW-0649">Protein kinase inhibitor</keyword>
<evidence type="ECO:0000256" key="2">
    <source>
        <dbReference type="ARBA" id="ARBA00023306"/>
    </source>
</evidence>
<feature type="compositionally biased region" description="Pro residues" evidence="3">
    <location>
        <begin position="97"/>
        <end position="106"/>
    </location>
</feature>
<comment type="caution">
    <text evidence="4">The sequence shown here is derived from an EMBL/GenBank/DDBJ whole genome shotgun (WGS) entry which is preliminary data.</text>
</comment>
<proteinExistence type="predicted"/>
<dbReference type="EMBL" id="JANJYI010000003">
    <property type="protein sequence ID" value="KAK2657882.1"/>
    <property type="molecule type" value="Genomic_DNA"/>
</dbReference>
<keyword evidence="5" id="KW-1185">Reference proteome</keyword>
<dbReference type="GO" id="GO:0032875">
    <property type="term" value="P:regulation of DNA endoreduplication"/>
    <property type="evidence" value="ECO:0007669"/>
    <property type="project" value="InterPro"/>
</dbReference>
<feature type="region of interest" description="Disordered" evidence="3">
    <location>
        <begin position="29"/>
        <end position="143"/>
    </location>
</feature>
<name>A0AAE0CNQ3_9ROSI</name>
<keyword evidence="2" id="KW-0131">Cell cycle</keyword>
<dbReference type="GO" id="GO:0005634">
    <property type="term" value="C:nucleus"/>
    <property type="evidence" value="ECO:0007669"/>
    <property type="project" value="TreeGrafter"/>
</dbReference>
<organism evidence="4 5">
    <name type="scientific">Dipteronia dyeriana</name>
    <dbReference type="NCBI Taxonomy" id="168575"/>
    <lineage>
        <taxon>Eukaryota</taxon>
        <taxon>Viridiplantae</taxon>
        <taxon>Streptophyta</taxon>
        <taxon>Embryophyta</taxon>
        <taxon>Tracheophyta</taxon>
        <taxon>Spermatophyta</taxon>
        <taxon>Magnoliopsida</taxon>
        <taxon>eudicotyledons</taxon>
        <taxon>Gunneridae</taxon>
        <taxon>Pentapetalae</taxon>
        <taxon>rosids</taxon>
        <taxon>malvids</taxon>
        <taxon>Sapindales</taxon>
        <taxon>Sapindaceae</taxon>
        <taxon>Hippocastanoideae</taxon>
        <taxon>Acereae</taxon>
        <taxon>Dipteronia</taxon>
    </lineage>
</organism>